<accession>A0A5C3QRS8</accession>
<dbReference type="SUPFAM" id="SSF52540">
    <property type="entry name" value="P-loop containing nucleoside triphosphate hydrolases"/>
    <property type="match status" value="1"/>
</dbReference>
<keyword evidence="3" id="KW-0378">Hydrolase</keyword>
<dbReference type="Pfam" id="PF00004">
    <property type="entry name" value="AAA"/>
    <property type="match status" value="1"/>
</dbReference>
<reference evidence="3 4" key="1">
    <citation type="journal article" date="2019" name="Nat. Ecol. Evol.">
        <title>Megaphylogeny resolves global patterns of mushroom evolution.</title>
        <authorList>
            <person name="Varga T."/>
            <person name="Krizsan K."/>
            <person name="Foldi C."/>
            <person name="Dima B."/>
            <person name="Sanchez-Garcia M."/>
            <person name="Sanchez-Ramirez S."/>
            <person name="Szollosi G.J."/>
            <person name="Szarkandi J.G."/>
            <person name="Papp V."/>
            <person name="Albert L."/>
            <person name="Andreopoulos W."/>
            <person name="Angelini C."/>
            <person name="Antonin V."/>
            <person name="Barry K.W."/>
            <person name="Bougher N.L."/>
            <person name="Buchanan P."/>
            <person name="Buyck B."/>
            <person name="Bense V."/>
            <person name="Catcheside P."/>
            <person name="Chovatia M."/>
            <person name="Cooper J."/>
            <person name="Damon W."/>
            <person name="Desjardin D."/>
            <person name="Finy P."/>
            <person name="Geml J."/>
            <person name="Haridas S."/>
            <person name="Hughes K."/>
            <person name="Justo A."/>
            <person name="Karasinski D."/>
            <person name="Kautmanova I."/>
            <person name="Kiss B."/>
            <person name="Kocsube S."/>
            <person name="Kotiranta H."/>
            <person name="LaButti K.M."/>
            <person name="Lechner B.E."/>
            <person name="Liimatainen K."/>
            <person name="Lipzen A."/>
            <person name="Lukacs Z."/>
            <person name="Mihaltcheva S."/>
            <person name="Morgado L.N."/>
            <person name="Niskanen T."/>
            <person name="Noordeloos M.E."/>
            <person name="Ohm R.A."/>
            <person name="Ortiz-Santana B."/>
            <person name="Ovrebo C."/>
            <person name="Racz N."/>
            <person name="Riley R."/>
            <person name="Savchenko A."/>
            <person name="Shiryaev A."/>
            <person name="Soop K."/>
            <person name="Spirin V."/>
            <person name="Szebenyi C."/>
            <person name="Tomsovsky M."/>
            <person name="Tulloss R.E."/>
            <person name="Uehling J."/>
            <person name="Grigoriev I.V."/>
            <person name="Vagvolgyi C."/>
            <person name="Papp T."/>
            <person name="Martin F.M."/>
            <person name="Miettinen O."/>
            <person name="Hibbett D.S."/>
            <person name="Nagy L.G."/>
        </authorList>
    </citation>
    <scope>NUCLEOTIDE SEQUENCE [LARGE SCALE GENOMIC DNA]</scope>
    <source>
        <strain evidence="3 4">CBS 309.79</strain>
    </source>
</reference>
<dbReference type="Gene3D" id="3.40.50.300">
    <property type="entry name" value="P-loop containing nucleotide triphosphate hydrolases"/>
    <property type="match status" value="1"/>
</dbReference>
<dbReference type="CDD" id="cd19481">
    <property type="entry name" value="RecA-like_protease"/>
    <property type="match status" value="1"/>
</dbReference>
<feature type="region of interest" description="Disordered" evidence="1">
    <location>
        <begin position="1"/>
        <end position="62"/>
    </location>
</feature>
<evidence type="ECO:0000256" key="1">
    <source>
        <dbReference type="SAM" id="MobiDB-lite"/>
    </source>
</evidence>
<dbReference type="Pfam" id="PF22942">
    <property type="entry name" value="DUF7025"/>
    <property type="match status" value="1"/>
</dbReference>
<dbReference type="InterPro" id="IPR054289">
    <property type="entry name" value="DUF7025"/>
</dbReference>
<dbReference type="STRING" id="1884261.A0A5C3QRS8"/>
<feature type="compositionally biased region" description="Low complexity" evidence="1">
    <location>
        <begin position="1"/>
        <end position="15"/>
    </location>
</feature>
<dbReference type="InterPro" id="IPR003959">
    <property type="entry name" value="ATPase_AAA_core"/>
</dbReference>
<dbReference type="AlphaFoldDB" id="A0A5C3QRS8"/>
<dbReference type="GO" id="GO:0005524">
    <property type="term" value="F:ATP binding"/>
    <property type="evidence" value="ECO:0007669"/>
    <property type="project" value="InterPro"/>
</dbReference>
<protein>
    <submittedName>
        <fullName evidence="3">P-loop containing nucleoside triphosphate hydrolase protein</fullName>
    </submittedName>
</protein>
<dbReference type="PANTHER" id="PTHR46411:SF3">
    <property type="entry name" value="AAA+ ATPASE DOMAIN-CONTAINING PROTEIN"/>
    <property type="match status" value="1"/>
</dbReference>
<dbReference type="GO" id="GO:0016887">
    <property type="term" value="F:ATP hydrolysis activity"/>
    <property type="evidence" value="ECO:0007669"/>
    <property type="project" value="InterPro"/>
</dbReference>
<evidence type="ECO:0000313" key="4">
    <source>
        <dbReference type="Proteomes" id="UP000305067"/>
    </source>
</evidence>
<dbReference type="SMART" id="SM00382">
    <property type="entry name" value="AAA"/>
    <property type="match status" value="1"/>
</dbReference>
<dbReference type="PANTHER" id="PTHR46411">
    <property type="entry name" value="FAMILY ATPASE, PUTATIVE-RELATED"/>
    <property type="match status" value="1"/>
</dbReference>
<name>A0A5C3QRS8_9AGAR</name>
<dbReference type="Proteomes" id="UP000305067">
    <property type="component" value="Unassembled WGS sequence"/>
</dbReference>
<organism evidence="3 4">
    <name type="scientific">Pterulicium gracile</name>
    <dbReference type="NCBI Taxonomy" id="1884261"/>
    <lineage>
        <taxon>Eukaryota</taxon>
        <taxon>Fungi</taxon>
        <taxon>Dikarya</taxon>
        <taxon>Basidiomycota</taxon>
        <taxon>Agaricomycotina</taxon>
        <taxon>Agaricomycetes</taxon>
        <taxon>Agaricomycetidae</taxon>
        <taxon>Agaricales</taxon>
        <taxon>Pleurotineae</taxon>
        <taxon>Pterulaceae</taxon>
        <taxon>Pterulicium</taxon>
    </lineage>
</organism>
<dbReference type="EMBL" id="ML178819">
    <property type="protein sequence ID" value="TFL04257.1"/>
    <property type="molecule type" value="Genomic_DNA"/>
</dbReference>
<keyword evidence="4" id="KW-1185">Reference proteome</keyword>
<gene>
    <name evidence="3" type="ORF">BDV98DRAFT_654656</name>
</gene>
<proteinExistence type="predicted"/>
<dbReference type="InterPro" id="IPR003593">
    <property type="entry name" value="AAA+_ATPase"/>
</dbReference>
<feature type="domain" description="AAA+ ATPase" evidence="2">
    <location>
        <begin position="570"/>
        <end position="695"/>
    </location>
</feature>
<evidence type="ECO:0000313" key="3">
    <source>
        <dbReference type="EMBL" id="TFL04257.1"/>
    </source>
</evidence>
<evidence type="ECO:0000259" key="2">
    <source>
        <dbReference type="SMART" id="SM00382"/>
    </source>
</evidence>
<dbReference type="OrthoDB" id="10042665at2759"/>
<dbReference type="InterPro" id="IPR027417">
    <property type="entry name" value="P-loop_NTPase"/>
</dbReference>
<sequence>MPLFSSLFSSSSSSSAPPPATLSRRKSERRPARAPMPMYGGPFQPGTGMPYPEMPKDDNKSEVTNVNAAPEKLDPPKLKVKRLDYYYSSWSKNWKYRNMSSYITVEERRPALVVGADDPWKDFAFVVIRTVPRTKSLLDAPTFKIVVKSPYLSKGLQDVIKYWPGISWNTDPLTLDPEMLLGFVPKLEEHAVALQAQKPIYDEDAYVAQTVNLLLDSLRTDYAETLSAVKHLVSHGEITFDYLYAIFVPQSILITECSVTGEPRAFRLVSHSRAAVGSKIVMQLTVESVDFTDEGVKDGSEVGQVTDTIAIDFFKGIVKITDLDAFPLGFHPQQRHLREKLLDRGHRWLGLVGIHHLQYNSLAVRKNQFSVLKHNIESRVMIDRAMFMKMNPQYFFPPVITSTDHHAHHQAMNGSAVSLTAPPVPPGTMAPLPIMPPSPAQPRTFGNPSSSSWAPLPPPLPMGLPGGYYVPGSMPVGNHPVYNSKTVKKEVAELTDEQLMLAPPIVYGFSLSDKLWLEFNIEHLSEIKWNDEAFPNLVLPDGQKELLRSLVEAHHQDTLQFDDFVTGKGLGLVVNLFGPPGVGKTFSAEATSEHVRKPLYVVGASDLKTDALGLDVSLEQIFNVAQEWKAIVLIDEADVFLEKRSLHDMFRNAAVSVFLRHIEYYKGILFLTTNRVKVFDEAFLSRIHVALHLPDLSPESKKQIWTAFLRKIKAFDLINEEDITRLAARENINGRQIKNAARTAKSLALARGEELSVVHLEQTLDAMNSFMEDFKKINE</sequence>